<evidence type="ECO:0000256" key="1">
    <source>
        <dbReference type="SAM" id="MobiDB-lite"/>
    </source>
</evidence>
<proteinExistence type="predicted"/>
<sequence length="114" mass="13033">MLDTKAFAKNQNGKGDRPIRRPSCEDCRKIIDGINANPKEKKEWEKKKPNLEFFSCPICHKITIPPITSKVVLDHDHNDGHIRDWICDSCNTGLGRFKDDIALLENAIKFLKTS</sequence>
<name>A0A806KP83_9BACT</name>
<evidence type="ECO:0000313" key="2">
    <source>
        <dbReference type="EMBL" id="AGS52489.1"/>
    </source>
</evidence>
<dbReference type="AlphaFoldDB" id="A0A806KP83"/>
<dbReference type="EMBL" id="JQ844199">
    <property type="protein sequence ID" value="AGS52489.1"/>
    <property type="molecule type" value="Genomic_DNA"/>
</dbReference>
<dbReference type="Gene3D" id="3.40.1800.10">
    <property type="entry name" value="His-Me finger endonucleases"/>
    <property type="match status" value="1"/>
</dbReference>
<evidence type="ECO:0008006" key="3">
    <source>
        <dbReference type="Google" id="ProtNLM"/>
    </source>
</evidence>
<protein>
    <recommendedName>
        <fullName evidence="3">Endonuclease</fullName>
    </recommendedName>
</protein>
<dbReference type="Pfam" id="PF02945">
    <property type="entry name" value="Endonuclease_7"/>
    <property type="match status" value="1"/>
</dbReference>
<organism evidence="2">
    <name type="scientific">uncultured bacterium contig00214</name>
    <dbReference type="NCBI Taxonomy" id="1181611"/>
    <lineage>
        <taxon>Bacteria</taxon>
        <taxon>environmental samples</taxon>
    </lineage>
</organism>
<dbReference type="SUPFAM" id="SSF54060">
    <property type="entry name" value="His-Me finger endonucleases"/>
    <property type="match status" value="1"/>
</dbReference>
<dbReference type="InterPro" id="IPR044925">
    <property type="entry name" value="His-Me_finger_sf"/>
</dbReference>
<dbReference type="Gene3D" id="3.30.60.130">
    <property type="match status" value="1"/>
</dbReference>
<reference evidence="2" key="1">
    <citation type="submission" date="2012-03" db="EMBL/GenBank/DDBJ databases">
        <title>Functional metagenomics reveals considerable lignocellulase gene clusters in the gut microbiome of a wood-feeding higher termite.</title>
        <authorList>
            <person name="Liu N."/>
        </authorList>
    </citation>
    <scope>NUCLEOTIDE SEQUENCE</scope>
</reference>
<feature type="region of interest" description="Disordered" evidence="1">
    <location>
        <begin position="1"/>
        <end position="21"/>
    </location>
</feature>
<accession>A0A806KP83</accession>
<dbReference type="InterPro" id="IPR004211">
    <property type="entry name" value="Endonuclease_7"/>
</dbReference>
<dbReference type="InterPro" id="IPR038563">
    <property type="entry name" value="Endonuclease_7_sf"/>
</dbReference>